<organism evidence="1 2">
    <name type="scientific">Vermiconidia calcicola</name>
    <dbReference type="NCBI Taxonomy" id="1690605"/>
    <lineage>
        <taxon>Eukaryota</taxon>
        <taxon>Fungi</taxon>
        <taxon>Dikarya</taxon>
        <taxon>Ascomycota</taxon>
        <taxon>Pezizomycotina</taxon>
        <taxon>Dothideomycetes</taxon>
        <taxon>Dothideomycetidae</taxon>
        <taxon>Mycosphaerellales</taxon>
        <taxon>Extremaceae</taxon>
        <taxon>Vermiconidia</taxon>
    </lineage>
</organism>
<reference evidence="1" key="1">
    <citation type="submission" date="2023-07" db="EMBL/GenBank/DDBJ databases">
        <title>Black Yeasts Isolated from many extreme environments.</title>
        <authorList>
            <person name="Coleine C."/>
            <person name="Stajich J.E."/>
            <person name="Selbmann L."/>
        </authorList>
    </citation>
    <scope>NUCLEOTIDE SEQUENCE</scope>
    <source>
        <strain evidence="1">CCFEE 5714</strain>
    </source>
</reference>
<sequence>MKATLALAAIAGLVSSVSGQYYGIIAARSASPIHLAPIAANGQRLWIGKKTASYCPANVGDNCPRGKRTTFAGGDGTLGMGTVVPGGQQVYIDPASGAIGYTQAHSASMPEGAITTGWTLDEDSNPSFGTLDWKRGLLACSTKGNSSKGPWQIYANLKRIDFGPECLGFSALTANVTKASAWQYT</sequence>
<evidence type="ECO:0000313" key="1">
    <source>
        <dbReference type="EMBL" id="KAK3703046.1"/>
    </source>
</evidence>
<gene>
    <name evidence="1" type="ORF">LTR37_014657</name>
</gene>
<keyword evidence="2" id="KW-1185">Reference proteome</keyword>
<protein>
    <submittedName>
        <fullName evidence="1">Uncharacterized protein</fullName>
    </submittedName>
</protein>
<dbReference type="EMBL" id="JAUTXU010000156">
    <property type="protein sequence ID" value="KAK3703046.1"/>
    <property type="molecule type" value="Genomic_DNA"/>
</dbReference>
<evidence type="ECO:0000313" key="2">
    <source>
        <dbReference type="Proteomes" id="UP001281147"/>
    </source>
</evidence>
<dbReference type="Proteomes" id="UP001281147">
    <property type="component" value="Unassembled WGS sequence"/>
</dbReference>
<proteinExistence type="predicted"/>
<name>A0ACC3MUF2_9PEZI</name>
<accession>A0ACC3MUF2</accession>
<comment type="caution">
    <text evidence="1">The sequence shown here is derived from an EMBL/GenBank/DDBJ whole genome shotgun (WGS) entry which is preliminary data.</text>
</comment>